<dbReference type="EnsemblPlants" id="AET7Gv20373900.2">
    <property type="protein sequence ID" value="AET7Gv20373900.2"/>
    <property type="gene ID" value="AET7Gv20373900"/>
</dbReference>
<evidence type="ECO:0000256" key="1">
    <source>
        <dbReference type="SAM" id="MobiDB-lite"/>
    </source>
</evidence>
<organism evidence="2 3">
    <name type="scientific">Aegilops tauschii subsp. strangulata</name>
    <name type="common">Goatgrass</name>
    <dbReference type="NCBI Taxonomy" id="200361"/>
    <lineage>
        <taxon>Eukaryota</taxon>
        <taxon>Viridiplantae</taxon>
        <taxon>Streptophyta</taxon>
        <taxon>Embryophyta</taxon>
        <taxon>Tracheophyta</taxon>
        <taxon>Spermatophyta</taxon>
        <taxon>Magnoliopsida</taxon>
        <taxon>Liliopsida</taxon>
        <taxon>Poales</taxon>
        <taxon>Poaceae</taxon>
        <taxon>BOP clade</taxon>
        <taxon>Pooideae</taxon>
        <taxon>Triticodae</taxon>
        <taxon>Triticeae</taxon>
        <taxon>Triticinae</taxon>
        <taxon>Aegilops</taxon>
    </lineage>
</organism>
<evidence type="ECO:0000313" key="3">
    <source>
        <dbReference type="Proteomes" id="UP000015105"/>
    </source>
</evidence>
<reference evidence="2" key="5">
    <citation type="journal article" date="2021" name="G3 (Bethesda)">
        <title>Aegilops tauschii genome assembly Aet v5.0 features greater sequence contiguity and improved annotation.</title>
        <authorList>
            <person name="Wang L."/>
            <person name="Zhu T."/>
            <person name="Rodriguez J.C."/>
            <person name="Deal K.R."/>
            <person name="Dubcovsky J."/>
            <person name="McGuire P.E."/>
            <person name="Lux T."/>
            <person name="Spannagl M."/>
            <person name="Mayer K.F.X."/>
            <person name="Baldrich P."/>
            <person name="Meyers B.C."/>
            <person name="Huo N."/>
            <person name="Gu Y.Q."/>
            <person name="Zhou H."/>
            <person name="Devos K.M."/>
            <person name="Bennetzen J.L."/>
            <person name="Unver T."/>
            <person name="Budak H."/>
            <person name="Gulick P.J."/>
            <person name="Galiba G."/>
            <person name="Kalapos B."/>
            <person name="Nelson D.R."/>
            <person name="Li P."/>
            <person name="You F.M."/>
            <person name="Luo M.C."/>
            <person name="Dvorak J."/>
        </authorList>
    </citation>
    <scope>NUCLEOTIDE SEQUENCE [LARGE SCALE GENOMIC DNA]</scope>
    <source>
        <strain evidence="2">cv. AL8/78</strain>
    </source>
</reference>
<name>A0A453QYC8_AEGTS</name>
<dbReference type="Gramene" id="AET7Gv20373900.2">
    <property type="protein sequence ID" value="AET7Gv20373900.2"/>
    <property type="gene ID" value="AET7Gv20373900"/>
</dbReference>
<feature type="region of interest" description="Disordered" evidence="1">
    <location>
        <begin position="204"/>
        <end position="257"/>
    </location>
</feature>
<evidence type="ECO:0000313" key="2">
    <source>
        <dbReference type="EnsemblPlants" id="AET7Gv20373900.2"/>
    </source>
</evidence>
<reference evidence="2" key="3">
    <citation type="journal article" date="2017" name="Nature">
        <title>Genome sequence of the progenitor of the wheat D genome Aegilops tauschii.</title>
        <authorList>
            <person name="Luo M.C."/>
            <person name="Gu Y.Q."/>
            <person name="Puiu D."/>
            <person name="Wang H."/>
            <person name="Twardziok S.O."/>
            <person name="Deal K.R."/>
            <person name="Huo N."/>
            <person name="Zhu T."/>
            <person name="Wang L."/>
            <person name="Wang Y."/>
            <person name="McGuire P.E."/>
            <person name="Liu S."/>
            <person name="Long H."/>
            <person name="Ramasamy R.K."/>
            <person name="Rodriguez J.C."/>
            <person name="Van S.L."/>
            <person name="Yuan L."/>
            <person name="Wang Z."/>
            <person name="Xia Z."/>
            <person name="Xiao L."/>
            <person name="Anderson O.D."/>
            <person name="Ouyang S."/>
            <person name="Liang Y."/>
            <person name="Zimin A.V."/>
            <person name="Pertea G."/>
            <person name="Qi P."/>
            <person name="Bennetzen J.L."/>
            <person name="Dai X."/>
            <person name="Dawson M.W."/>
            <person name="Muller H.G."/>
            <person name="Kugler K."/>
            <person name="Rivarola-Duarte L."/>
            <person name="Spannagl M."/>
            <person name="Mayer K.F.X."/>
            <person name="Lu F.H."/>
            <person name="Bevan M.W."/>
            <person name="Leroy P."/>
            <person name="Li P."/>
            <person name="You F.M."/>
            <person name="Sun Q."/>
            <person name="Liu Z."/>
            <person name="Lyons E."/>
            <person name="Wicker T."/>
            <person name="Salzberg S.L."/>
            <person name="Devos K.M."/>
            <person name="Dvorak J."/>
        </authorList>
    </citation>
    <scope>NUCLEOTIDE SEQUENCE [LARGE SCALE GENOMIC DNA]</scope>
    <source>
        <strain evidence="2">cv. AL8/78</strain>
    </source>
</reference>
<protein>
    <submittedName>
        <fullName evidence="2">Uncharacterized protein</fullName>
    </submittedName>
</protein>
<reference evidence="3" key="1">
    <citation type="journal article" date="2014" name="Science">
        <title>Ancient hybridizations among the ancestral genomes of bread wheat.</title>
        <authorList>
            <consortium name="International Wheat Genome Sequencing Consortium,"/>
            <person name="Marcussen T."/>
            <person name="Sandve S.R."/>
            <person name="Heier L."/>
            <person name="Spannagl M."/>
            <person name="Pfeifer M."/>
            <person name="Jakobsen K.S."/>
            <person name="Wulff B.B."/>
            <person name="Steuernagel B."/>
            <person name="Mayer K.F."/>
            <person name="Olsen O.A."/>
        </authorList>
    </citation>
    <scope>NUCLEOTIDE SEQUENCE [LARGE SCALE GENOMIC DNA]</scope>
    <source>
        <strain evidence="3">cv. AL8/78</strain>
    </source>
</reference>
<feature type="region of interest" description="Disordered" evidence="1">
    <location>
        <begin position="107"/>
        <end position="130"/>
    </location>
</feature>
<dbReference type="AlphaFoldDB" id="A0A453QYC8"/>
<reference evidence="3" key="2">
    <citation type="journal article" date="2017" name="Nat. Plants">
        <title>The Aegilops tauschii genome reveals multiple impacts of transposons.</title>
        <authorList>
            <person name="Zhao G."/>
            <person name="Zou C."/>
            <person name="Li K."/>
            <person name="Wang K."/>
            <person name="Li T."/>
            <person name="Gao L."/>
            <person name="Zhang X."/>
            <person name="Wang H."/>
            <person name="Yang Z."/>
            <person name="Liu X."/>
            <person name="Jiang W."/>
            <person name="Mao L."/>
            <person name="Kong X."/>
            <person name="Jiao Y."/>
            <person name="Jia J."/>
        </authorList>
    </citation>
    <scope>NUCLEOTIDE SEQUENCE [LARGE SCALE GENOMIC DNA]</scope>
    <source>
        <strain evidence="3">cv. AL8/78</strain>
    </source>
</reference>
<dbReference type="Proteomes" id="UP000015105">
    <property type="component" value="Chromosome 7D"/>
</dbReference>
<feature type="compositionally biased region" description="Basic and acidic residues" evidence="1">
    <location>
        <begin position="209"/>
        <end position="226"/>
    </location>
</feature>
<feature type="compositionally biased region" description="Basic and acidic residues" evidence="1">
    <location>
        <begin position="241"/>
        <end position="251"/>
    </location>
</feature>
<proteinExistence type="predicted"/>
<feature type="compositionally biased region" description="Basic residues" evidence="1">
    <location>
        <begin position="107"/>
        <end position="119"/>
    </location>
</feature>
<keyword evidence="3" id="KW-1185">Reference proteome</keyword>
<reference evidence="2" key="4">
    <citation type="submission" date="2019-03" db="UniProtKB">
        <authorList>
            <consortium name="EnsemblPlants"/>
        </authorList>
    </citation>
    <scope>IDENTIFICATION</scope>
</reference>
<sequence length="257" mass="29088">MVIINSDESLKKNNTDESLMRALQADVLPCVPQEVDGGVPVDALPGDALQLPAVDVLRLPQVRLRAPPHHQRRRLRHREPLHRHVPGLRPQERQAPHRQALHWPRRRPLRPHRPRHHAGVVRPPPRPGRRLDLRRRRARRLRRSLEHHQACDPDQERGVHALLAVLLPGPQRGHLVRVRRAQEGHLRGDAQRAGLLVRRGADGALHGVPEQEARHRGTGARGDEAAGARQGGGRRRQAAGRRADRGEDQLRRRGAPH</sequence>
<accession>A0A453QYC8</accession>